<reference evidence="7 8" key="1">
    <citation type="submission" date="2016-10" db="EMBL/GenBank/DDBJ databases">
        <authorList>
            <person name="de Groot N.N."/>
        </authorList>
    </citation>
    <scope>NUCLEOTIDE SEQUENCE [LARGE SCALE GENOMIC DNA]</scope>
    <source>
        <strain evidence="7 8">DSM 18684</strain>
    </source>
</reference>
<evidence type="ECO:0000256" key="4">
    <source>
        <dbReference type="ARBA" id="ARBA00023316"/>
    </source>
</evidence>
<keyword evidence="3" id="KW-0378">Hydrolase</keyword>
<dbReference type="PANTHER" id="PTHR30417:SF1">
    <property type="entry name" value="N-ACETYLMURAMOYL-L-ALANINE AMIDASE AMID"/>
    <property type="match status" value="1"/>
</dbReference>
<evidence type="ECO:0000256" key="2">
    <source>
        <dbReference type="ARBA" id="ARBA00011901"/>
    </source>
</evidence>
<dbReference type="OrthoDB" id="9794842at2"/>
<dbReference type="SMART" id="SM00644">
    <property type="entry name" value="Ami_2"/>
    <property type="match status" value="1"/>
</dbReference>
<dbReference type="GO" id="GO:0071555">
    <property type="term" value="P:cell wall organization"/>
    <property type="evidence" value="ECO:0007669"/>
    <property type="project" value="UniProtKB-KW"/>
</dbReference>
<dbReference type="InterPro" id="IPR036505">
    <property type="entry name" value="Amidase/PGRP_sf"/>
</dbReference>
<dbReference type="AlphaFoldDB" id="A0A1I2XHZ3"/>
<feature type="signal peptide" evidence="5">
    <location>
        <begin position="1"/>
        <end position="29"/>
    </location>
</feature>
<evidence type="ECO:0000256" key="3">
    <source>
        <dbReference type="ARBA" id="ARBA00022801"/>
    </source>
</evidence>
<dbReference type="GO" id="GO:0008745">
    <property type="term" value="F:N-acetylmuramoyl-L-alanine amidase activity"/>
    <property type="evidence" value="ECO:0007669"/>
    <property type="project" value="UniProtKB-EC"/>
</dbReference>
<evidence type="ECO:0000313" key="8">
    <source>
        <dbReference type="Proteomes" id="UP000199666"/>
    </source>
</evidence>
<evidence type="ECO:0000259" key="6">
    <source>
        <dbReference type="SMART" id="SM00644"/>
    </source>
</evidence>
<dbReference type="Gene3D" id="3.40.80.10">
    <property type="entry name" value="Peptidoglycan recognition protein-like"/>
    <property type="match status" value="1"/>
</dbReference>
<accession>A0A1I2XHZ3</accession>
<dbReference type="EMBL" id="FOPP01000005">
    <property type="protein sequence ID" value="SFH13032.1"/>
    <property type="molecule type" value="Genomic_DNA"/>
</dbReference>
<dbReference type="EC" id="3.5.1.28" evidence="2"/>
<dbReference type="Proteomes" id="UP000199666">
    <property type="component" value="Unassembled WGS sequence"/>
</dbReference>
<comment type="catalytic activity">
    <reaction evidence="1">
        <text>Hydrolyzes the link between N-acetylmuramoyl residues and L-amino acid residues in certain cell-wall glycopeptides.</text>
        <dbReference type="EC" id="3.5.1.28"/>
    </reaction>
</comment>
<feature type="chain" id="PRO_5011681528" description="N-acetylmuramoyl-L-alanine amidase" evidence="5">
    <location>
        <begin position="30"/>
        <end position="277"/>
    </location>
</feature>
<protein>
    <recommendedName>
        <fullName evidence="2">N-acetylmuramoyl-L-alanine amidase</fullName>
        <ecNumber evidence="2">3.5.1.28</ecNumber>
    </recommendedName>
</protein>
<sequence>MLYKNLTKSLYFLFAISLLLNSCSSSKYAATDKEYKRMAKDFSKIIKATPPTGQYIDSLNNEQHFVGTVNMGIRKPNYVIIHHTAQDSTAQTLKTFTLKRTQTSAHYVIGRDGKVYQMVNDYLRANHAGAGKWGTVTDMNSCSIGIEMDNNGTTDPWTDAQINSLCSVLATLKKKYSIPTANFIGHADFAPGRKNDPRNFPWKTLAINGFGLWYDDILTMPPLDFDTTVALRIIGYNVSNVGNAINAFKIHFAPDGDSKTLSESDKLILYNLYKKYL</sequence>
<evidence type="ECO:0000256" key="5">
    <source>
        <dbReference type="SAM" id="SignalP"/>
    </source>
</evidence>
<organism evidence="7 8">
    <name type="scientific">Pedobacter insulae</name>
    <dbReference type="NCBI Taxonomy" id="414048"/>
    <lineage>
        <taxon>Bacteria</taxon>
        <taxon>Pseudomonadati</taxon>
        <taxon>Bacteroidota</taxon>
        <taxon>Sphingobacteriia</taxon>
        <taxon>Sphingobacteriales</taxon>
        <taxon>Sphingobacteriaceae</taxon>
        <taxon>Pedobacter</taxon>
    </lineage>
</organism>
<dbReference type="Pfam" id="PF01510">
    <property type="entry name" value="Amidase_2"/>
    <property type="match status" value="1"/>
</dbReference>
<dbReference type="GO" id="GO:0009253">
    <property type="term" value="P:peptidoglycan catabolic process"/>
    <property type="evidence" value="ECO:0007669"/>
    <property type="project" value="InterPro"/>
</dbReference>
<feature type="domain" description="N-acetylmuramoyl-L-alanine amidase" evidence="6">
    <location>
        <begin position="66"/>
        <end position="198"/>
    </location>
</feature>
<evidence type="ECO:0000313" key="7">
    <source>
        <dbReference type="EMBL" id="SFH13032.1"/>
    </source>
</evidence>
<dbReference type="InterPro" id="IPR051206">
    <property type="entry name" value="NAMLAA_amidase_2"/>
</dbReference>
<gene>
    <name evidence="7" type="ORF">SAMN04489864_105253</name>
</gene>
<dbReference type="GO" id="GO:0009254">
    <property type="term" value="P:peptidoglycan turnover"/>
    <property type="evidence" value="ECO:0007669"/>
    <property type="project" value="TreeGrafter"/>
</dbReference>
<keyword evidence="4" id="KW-0961">Cell wall biogenesis/degradation</keyword>
<keyword evidence="8" id="KW-1185">Reference proteome</keyword>
<proteinExistence type="predicted"/>
<dbReference type="GO" id="GO:0019867">
    <property type="term" value="C:outer membrane"/>
    <property type="evidence" value="ECO:0007669"/>
    <property type="project" value="TreeGrafter"/>
</dbReference>
<dbReference type="CDD" id="cd06583">
    <property type="entry name" value="PGRP"/>
    <property type="match status" value="1"/>
</dbReference>
<name>A0A1I2XHZ3_9SPHI</name>
<keyword evidence="5" id="KW-0732">Signal</keyword>
<dbReference type="SUPFAM" id="SSF55846">
    <property type="entry name" value="N-acetylmuramoyl-L-alanine amidase-like"/>
    <property type="match status" value="1"/>
</dbReference>
<dbReference type="InterPro" id="IPR002502">
    <property type="entry name" value="Amidase_domain"/>
</dbReference>
<dbReference type="PANTHER" id="PTHR30417">
    <property type="entry name" value="N-ACETYLMURAMOYL-L-ALANINE AMIDASE AMID"/>
    <property type="match status" value="1"/>
</dbReference>
<evidence type="ECO:0000256" key="1">
    <source>
        <dbReference type="ARBA" id="ARBA00001561"/>
    </source>
</evidence>